<name>X1PHF1_9ZZZZ</name>
<protein>
    <submittedName>
        <fullName evidence="2">Uncharacterized protein</fullName>
    </submittedName>
</protein>
<keyword evidence="1" id="KW-1133">Transmembrane helix</keyword>
<feature type="transmembrane region" description="Helical" evidence="1">
    <location>
        <begin position="86"/>
        <end position="108"/>
    </location>
</feature>
<feature type="non-terminal residue" evidence="2">
    <location>
        <position position="1"/>
    </location>
</feature>
<evidence type="ECO:0000313" key="2">
    <source>
        <dbReference type="EMBL" id="GAI30319.1"/>
    </source>
</evidence>
<dbReference type="EMBL" id="BARV01022032">
    <property type="protein sequence ID" value="GAI30319.1"/>
    <property type="molecule type" value="Genomic_DNA"/>
</dbReference>
<feature type="transmembrane region" description="Helical" evidence="1">
    <location>
        <begin position="136"/>
        <end position="153"/>
    </location>
</feature>
<reference evidence="2" key="1">
    <citation type="journal article" date="2014" name="Front. Microbiol.">
        <title>High frequency of phylogenetically diverse reductive dehalogenase-homologous genes in deep subseafloor sedimentary metagenomes.</title>
        <authorList>
            <person name="Kawai M."/>
            <person name="Futagami T."/>
            <person name="Toyoda A."/>
            <person name="Takaki Y."/>
            <person name="Nishi S."/>
            <person name="Hori S."/>
            <person name="Arai W."/>
            <person name="Tsubouchi T."/>
            <person name="Morono Y."/>
            <person name="Uchiyama I."/>
            <person name="Ito T."/>
            <person name="Fujiyama A."/>
            <person name="Inagaki F."/>
            <person name="Takami H."/>
        </authorList>
    </citation>
    <scope>NUCLEOTIDE SEQUENCE</scope>
    <source>
        <strain evidence="2">Expedition CK06-06</strain>
    </source>
</reference>
<organism evidence="2">
    <name type="scientific">marine sediment metagenome</name>
    <dbReference type="NCBI Taxonomy" id="412755"/>
    <lineage>
        <taxon>unclassified sequences</taxon>
        <taxon>metagenomes</taxon>
        <taxon>ecological metagenomes</taxon>
    </lineage>
</organism>
<gene>
    <name evidence="2" type="ORF">S06H3_36384</name>
</gene>
<dbReference type="AlphaFoldDB" id="X1PHF1"/>
<evidence type="ECO:0000256" key="1">
    <source>
        <dbReference type="SAM" id="Phobius"/>
    </source>
</evidence>
<keyword evidence="1" id="KW-0472">Membrane</keyword>
<accession>X1PHF1</accession>
<sequence>LFLWAAECTRRIRTALYIRDVIGTRLRLLTGRSSFGSEEVKLSVIDKLAYYPIAWEKFIRDCKVRDYYDQAEMGKLSGVFRLHYDFFFWGSVAILILVGFGPLAWGVLGTGFELYSRWNTVWFFVDPCVLTAEVNLYRILIGFAIAWSVLCFWKPGWIRKIQYVLQAERRLPQSQTDST</sequence>
<comment type="caution">
    <text evidence="2">The sequence shown here is derived from an EMBL/GenBank/DDBJ whole genome shotgun (WGS) entry which is preliminary data.</text>
</comment>
<keyword evidence="1" id="KW-0812">Transmembrane</keyword>
<proteinExistence type="predicted"/>